<dbReference type="GO" id="GO:0045892">
    <property type="term" value="P:negative regulation of DNA-templated transcription"/>
    <property type="evidence" value="ECO:0007669"/>
    <property type="project" value="UniProtKB-ARBA"/>
</dbReference>
<keyword evidence="2 4" id="KW-0238">DNA-binding</keyword>
<dbReference type="PANTHER" id="PTHR30055:SF234">
    <property type="entry name" value="HTH-TYPE TRANSCRIPTIONAL REGULATOR BETI"/>
    <property type="match status" value="1"/>
</dbReference>
<dbReference type="InterPro" id="IPR050109">
    <property type="entry name" value="HTH-type_TetR-like_transc_reg"/>
</dbReference>
<dbReference type="InterPro" id="IPR041669">
    <property type="entry name" value="TetR_C_15"/>
</dbReference>
<dbReference type="InterPro" id="IPR001647">
    <property type="entry name" value="HTH_TetR"/>
</dbReference>
<dbReference type="SUPFAM" id="SSF46689">
    <property type="entry name" value="Homeodomain-like"/>
    <property type="match status" value="1"/>
</dbReference>
<dbReference type="AlphaFoldDB" id="A0A089LP41"/>
<sequence>MKDSEELIQDKTRQPQQDRSIRTKEAIVQAASRLFSEKGYHGTNTKQIAAAAGVSTGSFYSYYTDKRAVFMEVLKINGEAIHAHVDETVAKLNLHHADKREIISGLIDALVKAHAPYITFHRELSAMTASDVEVQEIMEIQYDQARRKTLEVLKMSEPELRVRDLEAAAAVMFEAVNSAVDRMVFFRSGIDPERIKAELTDMLVIYAFGE</sequence>
<dbReference type="Pfam" id="PF00440">
    <property type="entry name" value="TetR_N"/>
    <property type="match status" value="1"/>
</dbReference>
<reference evidence="7 8" key="1">
    <citation type="submission" date="2014-08" db="EMBL/GenBank/DDBJ databases">
        <title>Comparative genomics of the Paenibacillus odorifer group.</title>
        <authorList>
            <person name="den Bakker H.C."/>
            <person name="Tsai Y.-C."/>
            <person name="Martin N."/>
            <person name="Korlach J."/>
            <person name="Wiedmann M."/>
        </authorList>
    </citation>
    <scope>NUCLEOTIDE SEQUENCE [LARGE SCALE GENOMIC DNA]</scope>
    <source>
        <strain evidence="7 8">DSM 14472</strain>
    </source>
</reference>
<keyword evidence="8" id="KW-1185">Reference proteome</keyword>
<evidence type="ECO:0000256" key="2">
    <source>
        <dbReference type="ARBA" id="ARBA00023125"/>
    </source>
</evidence>
<evidence type="ECO:0000256" key="1">
    <source>
        <dbReference type="ARBA" id="ARBA00023015"/>
    </source>
</evidence>
<gene>
    <name evidence="7" type="ORF">PSTEL_05615</name>
</gene>
<dbReference type="InterPro" id="IPR009057">
    <property type="entry name" value="Homeodomain-like_sf"/>
</dbReference>
<dbReference type="Pfam" id="PF17918">
    <property type="entry name" value="TetR_C_15"/>
    <property type="match status" value="1"/>
</dbReference>
<dbReference type="HOGENOM" id="CLU_069356_46_0_9"/>
<evidence type="ECO:0000259" key="6">
    <source>
        <dbReference type="PROSITE" id="PS50977"/>
    </source>
</evidence>
<keyword evidence="1" id="KW-0805">Transcription regulation</keyword>
<dbReference type="RefSeq" id="WP_038693978.1">
    <property type="nucleotide sequence ID" value="NZ_CP009286.1"/>
</dbReference>
<feature type="compositionally biased region" description="Basic and acidic residues" evidence="5">
    <location>
        <begin position="1"/>
        <end position="13"/>
    </location>
</feature>
<accession>A0A089LP41</accession>
<dbReference type="GO" id="GO:0000976">
    <property type="term" value="F:transcription cis-regulatory region binding"/>
    <property type="evidence" value="ECO:0007669"/>
    <property type="project" value="TreeGrafter"/>
</dbReference>
<proteinExistence type="predicted"/>
<protein>
    <recommendedName>
        <fullName evidence="6">HTH tetR-type domain-containing protein</fullName>
    </recommendedName>
</protein>
<dbReference type="Proteomes" id="UP000029507">
    <property type="component" value="Chromosome"/>
</dbReference>
<dbReference type="PRINTS" id="PR00455">
    <property type="entry name" value="HTHTETR"/>
</dbReference>
<keyword evidence="3" id="KW-0804">Transcription</keyword>
<dbReference type="KEGG" id="pste:PSTEL_05615"/>
<evidence type="ECO:0000256" key="4">
    <source>
        <dbReference type="PROSITE-ProRule" id="PRU00335"/>
    </source>
</evidence>
<evidence type="ECO:0000256" key="5">
    <source>
        <dbReference type="SAM" id="MobiDB-lite"/>
    </source>
</evidence>
<feature type="domain" description="HTH tetR-type" evidence="6">
    <location>
        <begin position="21"/>
        <end position="81"/>
    </location>
</feature>
<name>A0A089LP41_9BACL</name>
<dbReference type="EMBL" id="CP009286">
    <property type="protein sequence ID" value="AIQ62652.1"/>
    <property type="molecule type" value="Genomic_DNA"/>
</dbReference>
<dbReference type="STRING" id="169760.PSTEL_05615"/>
<dbReference type="PROSITE" id="PS50977">
    <property type="entry name" value="HTH_TETR_2"/>
    <property type="match status" value="1"/>
</dbReference>
<dbReference type="GO" id="GO:0003700">
    <property type="term" value="F:DNA-binding transcription factor activity"/>
    <property type="evidence" value="ECO:0007669"/>
    <property type="project" value="TreeGrafter"/>
</dbReference>
<evidence type="ECO:0000313" key="7">
    <source>
        <dbReference type="EMBL" id="AIQ62652.1"/>
    </source>
</evidence>
<dbReference type="Gene3D" id="1.10.10.60">
    <property type="entry name" value="Homeodomain-like"/>
    <property type="match status" value="1"/>
</dbReference>
<evidence type="ECO:0000313" key="8">
    <source>
        <dbReference type="Proteomes" id="UP000029507"/>
    </source>
</evidence>
<feature type="region of interest" description="Disordered" evidence="5">
    <location>
        <begin position="1"/>
        <end position="20"/>
    </location>
</feature>
<evidence type="ECO:0000256" key="3">
    <source>
        <dbReference type="ARBA" id="ARBA00023163"/>
    </source>
</evidence>
<dbReference type="FunFam" id="1.10.10.60:FF:000141">
    <property type="entry name" value="TetR family transcriptional regulator"/>
    <property type="match status" value="1"/>
</dbReference>
<feature type="DNA-binding region" description="H-T-H motif" evidence="4">
    <location>
        <begin position="44"/>
        <end position="63"/>
    </location>
</feature>
<organism evidence="7 8">
    <name type="scientific">Paenibacillus stellifer</name>
    <dbReference type="NCBI Taxonomy" id="169760"/>
    <lineage>
        <taxon>Bacteria</taxon>
        <taxon>Bacillati</taxon>
        <taxon>Bacillota</taxon>
        <taxon>Bacilli</taxon>
        <taxon>Bacillales</taxon>
        <taxon>Paenibacillaceae</taxon>
        <taxon>Paenibacillus</taxon>
    </lineage>
</organism>
<dbReference type="Gene3D" id="1.10.357.10">
    <property type="entry name" value="Tetracycline Repressor, domain 2"/>
    <property type="match status" value="1"/>
</dbReference>
<dbReference type="PANTHER" id="PTHR30055">
    <property type="entry name" value="HTH-TYPE TRANSCRIPTIONAL REGULATOR RUTR"/>
    <property type="match status" value="1"/>
</dbReference>